<dbReference type="Proteomes" id="UP000789702">
    <property type="component" value="Unassembled WGS sequence"/>
</dbReference>
<sequence length="218" mass="24740">YNIVNSPHLTPAYELDTALLDYSENLSSLGYKTHVESEKDLKAIIEGVKQHVISKIRLWEFYVIDVKESLSEFHAALDKNVSIDKSLFEDIDIAALPFVEQAKLLADKGLYNKGSFGQRFYKKININIALAFIERLIETEEKYKSTTNDSSVSIKDSSQNEQLNTDKLENYKHDSESNNIIESKSTLLNGMNKAEDKSVDCESQEMTSEKTINVESVE</sequence>
<evidence type="ECO:0000313" key="2">
    <source>
        <dbReference type="Proteomes" id="UP000789702"/>
    </source>
</evidence>
<reference evidence="1" key="1">
    <citation type="submission" date="2021-06" db="EMBL/GenBank/DDBJ databases">
        <authorList>
            <person name="Kallberg Y."/>
            <person name="Tangrot J."/>
            <person name="Rosling A."/>
        </authorList>
    </citation>
    <scope>NUCLEOTIDE SEQUENCE</scope>
    <source>
        <strain evidence="1">IL203A</strain>
    </source>
</reference>
<comment type="caution">
    <text evidence="1">The sequence shown here is derived from an EMBL/GenBank/DDBJ whole genome shotgun (WGS) entry which is preliminary data.</text>
</comment>
<evidence type="ECO:0000313" key="1">
    <source>
        <dbReference type="EMBL" id="CAG8762764.1"/>
    </source>
</evidence>
<feature type="non-terminal residue" evidence="1">
    <location>
        <position position="218"/>
    </location>
</feature>
<proteinExistence type="predicted"/>
<name>A0ACA9QQU5_9GLOM</name>
<protein>
    <submittedName>
        <fullName evidence="1">2016_t:CDS:1</fullName>
    </submittedName>
</protein>
<organism evidence="1 2">
    <name type="scientific">Dentiscutata heterogama</name>
    <dbReference type="NCBI Taxonomy" id="1316150"/>
    <lineage>
        <taxon>Eukaryota</taxon>
        <taxon>Fungi</taxon>
        <taxon>Fungi incertae sedis</taxon>
        <taxon>Mucoromycota</taxon>
        <taxon>Glomeromycotina</taxon>
        <taxon>Glomeromycetes</taxon>
        <taxon>Diversisporales</taxon>
        <taxon>Gigasporaceae</taxon>
        <taxon>Dentiscutata</taxon>
    </lineage>
</organism>
<gene>
    <name evidence="1" type="ORF">DHETER_LOCUS15366</name>
</gene>
<feature type="non-terminal residue" evidence="1">
    <location>
        <position position="1"/>
    </location>
</feature>
<accession>A0ACA9QQU5</accession>
<keyword evidence="2" id="KW-1185">Reference proteome</keyword>
<dbReference type="EMBL" id="CAJVPU010052204">
    <property type="protein sequence ID" value="CAG8762764.1"/>
    <property type="molecule type" value="Genomic_DNA"/>
</dbReference>